<evidence type="ECO:0000313" key="3">
    <source>
        <dbReference type="Proteomes" id="UP000242942"/>
    </source>
</evidence>
<keyword evidence="1" id="KW-1133">Transmembrane helix</keyword>
<reference evidence="2 3" key="1">
    <citation type="submission" date="2016-06" db="EMBL/GenBank/DDBJ databases">
        <authorList>
            <consortium name="Pathogen Informatics"/>
        </authorList>
    </citation>
    <scope>NUCLEOTIDE SEQUENCE [LARGE SCALE GENOMIC DNA]</scope>
    <source>
        <strain evidence="2">PocGH01</strain>
    </source>
</reference>
<keyword evidence="1" id="KW-0812">Transmembrane</keyword>
<dbReference type="InterPro" id="IPR008780">
    <property type="entry name" value="Plasmodium_Vir"/>
</dbReference>
<dbReference type="Proteomes" id="UP000242942">
    <property type="component" value="Unassembled WGS sequence"/>
</dbReference>
<evidence type="ECO:0000256" key="1">
    <source>
        <dbReference type="SAM" id="Phobius"/>
    </source>
</evidence>
<dbReference type="VEuPathDB" id="PlasmoDB:POWCR01_000190700"/>
<dbReference type="Pfam" id="PF05795">
    <property type="entry name" value="Plasmodium_Vir"/>
    <property type="match status" value="1"/>
</dbReference>
<sequence length="371" mass="44174">MLCTILKLYESNNCELPSEKHYRELDNVATPGKFQNICDSNENIRSDENILNKYPSLKTFCYKLASNLEKLKEDKEIINIKEKHCIYLKHWLNHNVINTAEIKYPILYIMLLYAIWTNIIEKLKISKIANCEIKHSSINLDYRTKWKKMHDFNDDYKEMKCVFQKKEACREVVEEDCKEICKAYCKEVCKEDCKVKYCKYFVDIYNIYNEFQQVCNPRTENKGCPDFWKDFENNYLATSHIEEICKEVYEQLGFYKVKMSLGNEGEEKYVDQYESTYMFSFFEKLIGYSIKNILSKSLYYTKYIVLPILLILLFYFFMKKLSLFGSKISPRMDDLRKMWRNVQGVTNPATLLHPPKPPLGGNKMGLPYMPR</sequence>
<dbReference type="EMBL" id="FLRI01000614">
    <property type="protein sequence ID" value="SBT85016.1"/>
    <property type="molecule type" value="Genomic_DNA"/>
</dbReference>
<dbReference type="VEuPathDB" id="PlasmoDB:PocGH01_00058600"/>
<keyword evidence="3" id="KW-1185">Reference proteome</keyword>
<organism evidence="2 3">
    <name type="scientific">Plasmodium ovale</name>
    <name type="common">malaria parasite P. ovale</name>
    <dbReference type="NCBI Taxonomy" id="36330"/>
    <lineage>
        <taxon>Eukaryota</taxon>
        <taxon>Sar</taxon>
        <taxon>Alveolata</taxon>
        <taxon>Apicomplexa</taxon>
        <taxon>Aconoidasida</taxon>
        <taxon>Haemosporida</taxon>
        <taxon>Plasmodiidae</taxon>
        <taxon>Plasmodium</taxon>
        <taxon>Plasmodium (Plasmodium)</taxon>
    </lineage>
</organism>
<protein>
    <submittedName>
        <fullName evidence="2">PIR protein</fullName>
    </submittedName>
</protein>
<dbReference type="AlphaFoldDB" id="A0A1D3JGP2"/>
<keyword evidence="1" id="KW-0472">Membrane</keyword>
<evidence type="ECO:0000313" key="2">
    <source>
        <dbReference type="EMBL" id="SBT85016.1"/>
    </source>
</evidence>
<feature type="transmembrane region" description="Helical" evidence="1">
    <location>
        <begin position="299"/>
        <end position="318"/>
    </location>
</feature>
<accession>A0A1D3JGP2</accession>
<gene>
    <name evidence="2" type="primary">PocGH01_00058600</name>
    <name evidence="2" type="ORF">POCGH01_00058600</name>
</gene>
<name>A0A1D3JGP2_PLAOA</name>
<proteinExistence type="predicted"/>